<gene>
    <name evidence="3" type="ORF">FNW11_10810</name>
    <name evidence="2" type="ORF">FNW12_07140</name>
</gene>
<dbReference type="Proteomes" id="UP000318528">
    <property type="component" value="Unassembled WGS sequence"/>
</dbReference>
<name>A0A553BKC9_9FLAO</name>
<comment type="caution">
    <text evidence="3">The sequence shown here is derived from an EMBL/GenBank/DDBJ whole genome shotgun (WGS) entry which is preliminary data.</text>
</comment>
<keyword evidence="4" id="KW-1185">Reference proteome</keyword>
<evidence type="ECO:0000259" key="1">
    <source>
        <dbReference type="Pfam" id="PF25583"/>
    </source>
</evidence>
<proteinExistence type="predicted"/>
<dbReference type="Proteomes" id="UP000318669">
    <property type="component" value="Unassembled WGS sequence"/>
</dbReference>
<evidence type="ECO:0000313" key="2">
    <source>
        <dbReference type="EMBL" id="TRX07174.1"/>
    </source>
</evidence>
<evidence type="ECO:0000313" key="4">
    <source>
        <dbReference type="Proteomes" id="UP000318528"/>
    </source>
</evidence>
<evidence type="ECO:0000313" key="3">
    <source>
        <dbReference type="EMBL" id="TRX08705.1"/>
    </source>
</evidence>
<organism evidence="3 5">
    <name type="scientific">Flavobacterium gawalongense</name>
    <dbReference type="NCBI Taxonomy" id="2594432"/>
    <lineage>
        <taxon>Bacteria</taxon>
        <taxon>Pseudomonadati</taxon>
        <taxon>Bacteroidota</taxon>
        <taxon>Flavobacteriia</taxon>
        <taxon>Flavobacteriales</taxon>
        <taxon>Flavobacteriaceae</taxon>
        <taxon>Flavobacterium</taxon>
    </lineage>
</organism>
<dbReference type="InterPro" id="IPR057727">
    <property type="entry name" value="WCX_dom"/>
</dbReference>
<feature type="domain" description="WCX" evidence="1">
    <location>
        <begin position="4"/>
        <end position="37"/>
    </location>
</feature>
<sequence>MSPTYDFVMELLSMGAEVKVLEPRILQDEMKKKLLNALNLYN</sequence>
<dbReference type="AlphaFoldDB" id="A0A553BKC9"/>
<dbReference type="OrthoDB" id="43316at2"/>
<dbReference type="EMBL" id="VJZN01000009">
    <property type="protein sequence ID" value="TRX07174.1"/>
    <property type="molecule type" value="Genomic_DNA"/>
</dbReference>
<accession>A0A553BKC9</accession>
<protein>
    <submittedName>
        <fullName evidence="3">WYL domain-containing protein</fullName>
    </submittedName>
</protein>
<dbReference type="EMBL" id="VJZL01000018">
    <property type="protein sequence ID" value="TRX08705.1"/>
    <property type="molecule type" value="Genomic_DNA"/>
</dbReference>
<dbReference type="Pfam" id="PF25583">
    <property type="entry name" value="WCX"/>
    <property type="match status" value="1"/>
</dbReference>
<evidence type="ECO:0000313" key="5">
    <source>
        <dbReference type="Proteomes" id="UP000318669"/>
    </source>
</evidence>
<reference evidence="4 5" key="1">
    <citation type="submission" date="2019-07" db="EMBL/GenBank/DDBJ databases">
        <title>Novel species of Flavobacterium.</title>
        <authorList>
            <person name="Liu Q."/>
            <person name="Xin Y.-H."/>
        </authorList>
    </citation>
    <scope>NUCLEOTIDE SEQUENCE [LARGE SCALE GENOMIC DNA]</scope>
    <source>
        <strain evidence="2 4">GSP39</strain>
        <strain evidence="3 5">GSR22</strain>
    </source>
</reference>